<dbReference type="EMBL" id="MJBS01000049">
    <property type="protein sequence ID" value="OHE98156.1"/>
    <property type="molecule type" value="Genomic_DNA"/>
</dbReference>
<evidence type="ECO:0000256" key="6">
    <source>
        <dbReference type="ARBA" id="ARBA00023278"/>
    </source>
</evidence>
<evidence type="ECO:0000313" key="11">
    <source>
        <dbReference type="EMBL" id="OHE98156.1"/>
    </source>
</evidence>
<evidence type="ECO:0000256" key="3">
    <source>
        <dbReference type="ARBA" id="ARBA00022525"/>
    </source>
</evidence>
<dbReference type="FunFam" id="3.80.10.10:FF:000383">
    <property type="entry name" value="Leucine-rich repeat receptor protein kinase EMS1"/>
    <property type="match status" value="1"/>
</dbReference>
<accession>A0A1G4BA10</accession>
<dbReference type="GeneID" id="34559675"/>
<evidence type="ECO:0000256" key="4">
    <source>
        <dbReference type="ARBA" id="ARBA00022729"/>
    </source>
</evidence>
<dbReference type="SUPFAM" id="SSF52058">
    <property type="entry name" value="L domain-like"/>
    <property type="match status" value="1"/>
</dbReference>
<dbReference type="Pfam" id="PF00560">
    <property type="entry name" value="LRR_1"/>
    <property type="match status" value="2"/>
</dbReference>
<keyword evidence="4 9" id="KW-0732">Signal</keyword>
<feature type="domain" description="Leucine-rich repeat-containing N-terminal plant-type" evidence="10">
    <location>
        <begin position="30"/>
        <end position="66"/>
    </location>
</feature>
<gene>
    <name evidence="11" type="ORF">CORC01_06524</name>
</gene>
<keyword evidence="12" id="KW-1185">Reference proteome</keyword>
<evidence type="ECO:0000256" key="1">
    <source>
        <dbReference type="ARBA" id="ARBA00004191"/>
    </source>
</evidence>
<evidence type="ECO:0000256" key="5">
    <source>
        <dbReference type="ARBA" id="ARBA00022737"/>
    </source>
</evidence>
<dbReference type="Proteomes" id="UP000176998">
    <property type="component" value="Unassembled WGS sequence"/>
</dbReference>
<name>A0A1G4BA10_9PEZI</name>
<evidence type="ECO:0000256" key="9">
    <source>
        <dbReference type="SAM" id="SignalP"/>
    </source>
</evidence>
<feature type="signal peptide" evidence="9">
    <location>
        <begin position="1"/>
        <end position="18"/>
    </location>
</feature>
<sequence length="316" mass="33219">MAPLSLFFSSLFFSAALGAPAAAKGSNLARDLSTVLSFKREIAVDPLNLTKSWTGNDVCKFAGFSCGKNPDTGINSLGGVDLNGAGLAGKHLVLDGFFDKLLDLAYFHVNGNGFTGTFPKDLSALKSLYEIDVGSNQLSGPFPTSVFDLNISYLGLSFNEFSGPIPEEVFNLGFDALVLNNNKFSGGIPDNIGSSPVSELVLANNKLNGSVPKGVGNMKYLQQIILSGNDLSGSLPSNYAIQNLTVFDVSDNKLSGSVPEGLCKLDTLGALNLSKNNFSGTLGPACTALLNKKVLDISNNCIQGVKHQKPASQCNH</sequence>
<dbReference type="RefSeq" id="XP_022475307.1">
    <property type="nucleotide sequence ID" value="XM_022618165.1"/>
</dbReference>
<protein>
    <recommendedName>
        <fullName evidence="8">Cell wall hydroxyproline-rich glycoprotein</fullName>
    </recommendedName>
</protein>
<dbReference type="InterPro" id="IPR051582">
    <property type="entry name" value="LRR_extensin-like_regulator"/>
</dbReference>
<comment type="caution">
    <text evidence="11">The sequence shown here is derived from an EMBL/GenBank/DDBJ whole genome shotgun (WGS) entry which is preliminary data.</text>
</comment>
<dbReference type="InterPro" id="IPR013210">
    <property type="entry name" value="LRR_N_plant-typ"/>
</dbReference>
<dbReference type="Gene3D" id="3.80.10.10">
    <property type="entry name" value="Ribonuclease Inhibitor"/>
    <property type="match status" value="2"/>
</dbReference>
<keyword evidence="5" id="KW-0677">Repeat</keyword>
<evidence type="ECO:0000259" key="10">
    <source>
        <dbReference type="Pfam" id="PF08263"/>
    </source>
</evidence>
<evidence type="ECO:0000256" key="8">
    <source>
        <dbReference type="ARBA" id="ARBA00041871"/>
    </source>
</evidence>
<keyword evidence="7" id="KW-0961">Cell wall biogenesis/degradation</keyword>
<dbReference type="AlphaFoldDB" id="A0A1G4BA10"/>
<feature type="chain" id="PRO_5009602646" description="Cell wall hydroxyproline-rich glycoprotein" evidence="9">
    <location>
        <begin position="19"/>
        <end position="316"/>
    </location>
</feature>
<keyword evidence="2" id="KW-0134">Cell wall</keyword>
<dbReference type="Pfam" id="PF08263">
    <property type="entry name" value="LRRNT_2"/>
    <property type="match status" value="1"/>
</dbReference>
<keyword evidence="6" id="KW-0379">Hydroxylation</keyword>
<dbReference type="STRING" id="1209926.A0A1G4BA10"/>
<organism evidence="11 12">
    <name type="scientific">Colletotrichum orchidophilum</name>
    <dbReference type="NCBI Taxonomy" id="1209926"/>
    <lineage>
        <taxon>Eukaryota</taxon>
        <taxon>Fungi</taxon>
        <taxon>Dikarya</taxon>
        <taxon>Ascomycota</taxon>
        <taxon>Pezizomycotina</taxon>
        <taxon>Sordariomycetes</taxon>
        <taxon>Hypocreomycetidae</taxon>
        <taxon>Glomerellales</taxon>
        <taxon>Glomerellaceae</taxon>
        <taxon>Colletotrichum</taxon>
    </lineage>
</organism>
<comment type="subcellular location">
    <subcellularLocation>
        <location evidence="1">Secreted</location>
        <location evidence="1">Cell wall</location>
    </subcellularLocation>
</comment>
<dbReference type="GO" id="GO:0071555">
    <property type="term" value="P:cell wall organization"/>
    <property type="evidence" value="ECO:0007669"/>
    <property type="project" value="UniProtKB-KW"/>
</dbReference>
<dbReference type="OrthoDB" id="676979at2759"/>
<proteinExistence type="predicted"/>
<keyword evidence="3" id="KW-0964">Secreted</keyword>
<evidence type="ECO:0000256" key="7">
    <source>
        <dbReference type="ARBA" id="ARBA00023316"/>
    </source>
</evidence>
<evidence type="ECO:0000313" key="12">
    <source>
        <dbReference type="Proteomes" id="UP000176998"/>
    </source>
</evidence>
<evidence type="ECO:0000256" key="2">
    <source>
        <dbReference type="ARBA" id="ARBA00022512"/>
    </source>
</evidence>
<reference evidence="11 12" key="1">
    <citation type="submission" date="2016-09" db="EMBL/GenBank/DDBJ databases">
        <authorList>
            <person name="Capua I."/>
            <person name="De Benedictis P."/>
            <person name="Joannis T."/>
            <person name="Lombin L.H."/>
            <person name="Cattoli G."/>
        </authorList>
    </citation>
    <scope>NUCLEOTIDE SEQUENCE [LARGE SCALE GENOMIC DNA]</scope>
    <source>
        <strain evidence="11 12">IMI 309357</strain>
    </source>
</reference>
<dbReference type="InterPro" id="IPR001611">
    <property type="entry name" value="Leu-rich_rpt"/>
</dbReference>
<dbReference type="PANTHER" id="PTHR32093">
    <property type="entry name" value="LEUCINE-RICH REPEAT EXTENSIN-LIKE PROTEIN 3-RELATED"/>
    <property type="match status" value="1"/>
</dbReference>
<dbReference type="InterPro" id="IPR032675">
    <property type="entry name" value="LRR_dom_sf"/>
</dbReference>
<dbReference type="PANTHER" id="PTHR32093:SF131">
    <property type="entry name" value="LEUCINE-RICH REPEAT-CONTAINING N-TERMINAL PLANT-TYPE DOMAIN-CONTAINING PROTEIN"/>
    <property type="match status" value="1"/>
</dbReference>